<name>A0AAQ4CTD3_9CREN</name>
<evidence type="ECO:0000313" key="2">
    <source>
        <dbReference type="EMBL" id="BDB99064.1"/>
    </source>
</evidence>
<accession>A0AAQ4CTD3</accession>
<evidence type="ECO:0000259" key="1">
    <source>
        <dbReference type="SMART" id="SM00933"/>
    </source>
</evidence>
<evidence type="ECO:0000313" key="3">
    <source>
        <dbReference type="Proteomes" id="UP001319921"/>
    </source>
</evidence>
<reference evidence="2 3" key="1">
    <citation type="journal article" date="2022" name="Microbiol. Resour. Announc.">
        <title>Complete Genome Sequence of the Hyperthermophilic and Acidophilic Archaeon Saccharolobus caldissimus Strain HS-3T.</title>
        <authorList>
            <person name="Sakai H.D."/>
            <person name="Kurosawa N."/>
        </authorList>
    </citation>
    <scope>NUCLEOTIDE SEQUENCE [LARGE SCALE GENOMIC DNA]</scope>
    <source>
        <strain evidence="2 3">JCM32116</strain>
    </source>
</reference>
<gene>
    <name evidence="2" type="ORF">SACC_20810</name>
</gene>
<organism evidence="2 3">
    <name type="scientific">Saccharolobus caldissimus</name>
    <dbReference type="NCBI Taxonomy" id="1702097"/>
    <lineage>
        <taxon>Archaea</taxon>
        <taxon>Thermoproteota</taxon>
        <taxon>Thermoprotei</taxon>
        <taxon>Sulfolobales</taxon>
        <taxon>Sulfolobaceae</taxon>
        <taxon>Saccharolobus</taxon>
    </lineage>
</organism>
<protein>
    <recommendedName>
        <fullName evidence="1">NurA domain-containing protein</fullName>
    </recommendedName>
</protein>
<dbReference type="KEGG" id="scas:SACC_20810"/>
<sequence length="367" mass="42999">MHLKVNELLNKINEIANKDIEQRSKLKTYVNLIYEDIVNNNINLKIEFIDENITNDYVACSIDGSKYEIDLADITLIIAKAVKIKGRKNNKKEIPSQITEDLKIIENYYDKNIISNKSILFMLSLETKLLETCEDCDVIFIDGPIIDPPTYYEEDTEINGIMSLSRFVLYRSLVIRKLIDLNKIIIGIVKNYSHRLLIKELMRQGYSVLKNARENYLISNIIYKYRIEKEEISKPIFLGWINWDSLIGEELIDDLKGISKAYKEYKKNLDDFSIYSCYYQYNVTSPISRIDIISKGEPKQDALKYIYDWSIPQAKEIILLNKLADNISEINSQEAKKYATLFNLLRENYLDWNDRLAEVMMKRSQTV</sequence>
<dbReference type="Proteomes" id="UP001319921">
    <property type="component" value="Chromosome"/>
</dbReference>
<keyword evidence="3" id="KW-1185">Reference proteome</keyword>
<proteinExistence type="predicted"/>
<feature type="domain" description="NurA" evidence="1">
    <location>
        <begin position="57"/>
        <end position="330"/>
    </location>
</feature>
<dbReference type="Pfam" id="PF09376">
    <property type="entry name" value="NurA"/>
    <property type="match status" value="1"/>
</dbReference>
<dbReference type="SMART" id="SM00933">
    <property type="entry name" value="NurA"/>
    <property type="match status" value="1"/>
</dbReference>
<dbReference type="AlphaFoldDB" id="A0AAQ4CTD3"/>
<dbReference type="InterPro" id="IPR018977">
    <property type="entry name" value="NurA_domain"/>
</dbReference>
<dbReference type="EMBL" id="AP025226">
    <property type="protein sequence ID" value="BDB99064.1"/>
    <property type="molecule type" value="Genomic_DNA"/>
</dbReference>